<dbReference type="PANTHER" id="PTHR14958:SF29">
    <property type="entry name" value="INSOMNIAC, ISOFORM B"/>
    <property type="match status" value="1"/>
</dbReference>
<evidence type="ECO:0000313" key="2">
    <source>
        <dbReference type="EMBL" id="EEN63731.1"/>
    </source>
</evidence>
<dbReference type="FunFam" id="3.30.710.10:FF:000349">
    <property type="entry name" value="Uncharacterized protein"/>
    <property type="match status" value="1"/>
</dbReference>
<dbReference type="InterPro" id="IPR000210">
    <property type="entry name" value="BTB/POZ_dom"/>
</dbReference>
<gene>
    <name evidence="2" type="ORF">BRAFLDRAFT_82832</name>
</gene>
<dbReference type="InParanoid" id="C3Y7A3"/>
<protein>
    <recommendedName>
        <fullName evidence="1">BTB domain-containing protein</fullName>
    </recommendedName>
</protein>
<dbReference type="SUPFAM" id="SSF54695">
    <property type="entry name" value="POZ domain"/>
    <property type="match status" value="1"/>
</dbReference>
<dbReference type="eggNOG" id="KOG2715">
    <property type="taxonomic scope" value="Eukaryota"/>
</dbReference>
<dbReference type="InterPro" id="IPR003131">
    <property type="entry name" value="T1-type_BTB"/>
</dbReference>
<dbReference type="EMBL" id="GG666489">
    <property type="protein sequence ID" value="EEN63731.1"/>
    <property type="molecule type" value="Genomic_DNA"/>
</dbReference>
<dbReference type="STRING" id="7739.C3Y7A3"/>
<dbReference type="PROSITE" id="PS50097">
    <property type="entry name" value="BTB"/>
    <property type="match status" value="1"/>
</dbReference>
<dbReference type="CDD" id="cd18316">
    <property type="entry name" value="BTB_POZ_KCTD-like"/>
    <property type="match status" value="1"/>
</dbReference>
<reference evidence="2" key="1">
    <citation type="journal article" date="2008" name="Nature">
        <title>The amphioxus genome and the evolution of the chordate karyotype.</title>
        <authorList>
            <consortium name="US DOE Joint Genome Institute (JGI-PGF)"/>
            <person name="Putnam N.H."/>
            <person name="Butts T."/>
            <person name="Ferrier D.E.K."/>
            <person name="Furlong R.F."/>
            <person name="Hellsten U."/>
            <person name="Kawashima T."/>
            <person name="Robinson-Rechavi M."/>
            <person name="Shoguchi E."/>
            <person name="Terry A."/>
            <person name="Yu J.-K."/>
            <person name="Benito-Gutierrez E.L."/>
            <person name="Dubchak I."/>
            <person name="Garcia-Fernandez J."/>
            <person name="Gibson-Brown J.J."/>
            <person name="Grigoriev I.V."/>
            <person name="Horton A.C."/>
            <person name="de Jong P.J."/>
            <person name="Jurka J."/>
            <person name="Kapitonov V.V."/>
            <person name="Kohara Y."/>
            <person name="Kuroki Y."/>
            <person name="Lindquist E."/>
            <person name="Lucas S."/>
            <person name="Osoegawa K."/>
            <person name="Pennacchio L.A."/>
            <person name="Salamov A.A."/>
            <person name="Satou Y."/>
            <person name="Sauka-Spengler T."/>
            <person name="Schmutz J."/>
            <person name="Shin-I T."/>
            <person name="Toyoda A."/>
            <person name="Bronner-Fraser M."/>
            <person name="Fujiyama A."/>
            <person name="Holland L.Z."/>
            <person name="Holland P.W.H."/>
            <person name="Satoh N."/>
            <person name="Rokhsar D.S."/>
        </authorList>
    </citation>
    <scope>NUCLEOTIDE SEQUENCE [LARGE SCALE GENOMIC DNA]</scope>
    <source>
        <strain evidence="2">S238N-H82</strain>
        <tissue evidence="2">Testes</tissue>
    </source>
</reference>
<dbReference type="Gene3D" id="3.30.710.10">
    <property type="entry name" value="Potassium Channel Kv1.1, Chain A"/>
    <property type="match status" value="1"/>
</dbReference>
<feature type="domain" description="BTB" evidence="1">
    <location>
        <begin position="24"/>
        <end position="91"/>
    </location>
</feature>
<dbReference type="SMART" id="SM00225">
    <property type="entry name" value="BTB"/>
    <property type="match status" value="1"/>
</dbReference>
<dbReference type="AlphaFoldDB" id="C3Y7A3"/>
<accession>C3Y7A3</accession>
<dbReference type="PANTHER" id="PTHR14958">
    <property type="entry name" value="POTASSIUM CHANNEL TETRAMERISATION DOMAIN CONTAINING PROTEIN"/>
    <property type="match status" value="1"/>
</dbReference>
<name>C3Y7A3_BRAFL</name>
<proteinExistence type="predicted"/>
<dbReference type="GO" id="GO:0051260">
    <property type="term" value="P:protein homooligomerization"/>
    <property type="evidence" value="ECO:0007669"/>
    <property type="project" value="InterPro"/>
</dbReference>
<organism>
    <name type="scientific">Branchiostoma floridae</name>
    <name type="common">Florida lancelet</name>
    <name type="synonym">Amphioxus</name>
    <dbReference type="NCBI Taxonomy" id="7739"/>
    <lineage>
        <taxon>Eukaryota</taxon>
        <taxon>Metazoa</taxon>
        <taxon>Chordata</taxon>
        <taxon>Cephalochordata</taxon>
        <taxon>Leptocardii</taxon>
        <taxon>Amphioxiformes</taxon>
        <taxon>Branchiostomatidae</taxon>
        <taxon>Branchiostoma</taxon>
    </lineage>
</organism>
<evidence type="ECO:0000259" key="1">
    <source>
        <dbReference type="PROSITE" id="PS50097"/>
    </source>
</evidence>
<dbReference type="InterPro" id="IPR011333">
    <property type="entry name" value="SKP1/BTB/POZ_sf"/>
</dbReference>
<sequence length="230" mass="26004">MASEEANATSTTTTPECAVLGDWVRLNVGGTMFETTRTTLARLNSQFLDRLLAEDSGFSPPADGVYRIDRDPDVFRVLLNYARNGRLLLSPQVTSDMLSAAAEFYMLRQGALEVIEGLSKETSSARVRGRRYKVPAEISIQCEGTDHHNGLIFQNSRNYPYQYQRRCSIDKCTAKMFDEEPQQFRQMCISCHRYVVVEQKPVPAMGTIVGVEWCHKCLRCLDCQETICLP</sequence>
<dbReference type="Pfam" id="PF02214">
    <property type="entry name" value="BTB_2"/>
    <property type="match status" value="1"/>
</dbReference>